<accession>A0ABT2IBC8</accession>
<sequence>MATELKSTENEHGIKSEYGHYIGGEWIAGDSGKTIDLLNPSTGKVLTKIQAGNAKDIERAIAAAKAAFP</sequence>
<evidence type="ECO:0000313" key="3">
    <source>
        <dbReference type="EMBL" id="MCT2402111.1"/>
    </source>
</evidence>
<dbReference type="RefSeq" id="WP_260048000.1">
    <property type="nucleotide sequence ID" value="NZ_JANZXA010000075.1"/>
</dbReference>
<proteinExistence type="predicted"/>
<keyword evidence="4" id="KW-1185">Reference proteome</keyword>
<dbReference type="Proteomes" id="UP001165583">
    <property type="component" value="Unassembled WGS sequence"/>
</dbReference>
<protein>
    <submittedName>
        <fullName evidence="3">Aldehyde dehydrogenase family protein</fullName>
    </submittedName>
</protein>
<dbReference type="InterPro" id="IPR016161">
    <property type="entry name" value="Ald_DH/histidinol_DH"/>
</dbReference>
<gene>
    <name evidence="3" type="ORF">NZK81_21530</name>
</gene>
<dbReference type="SUPFAM" id="SSF53720">
    <property type="entry name" value="ALDH-like"/>
    <property type="match status" value="1"/>
</dbReference>
<organism evidence="3 4">
    <name type="scientific">Novosphingobium mangrovi</name>
    <name type="common">ex Huang et al. 2023</name>
    <dbReference type="NCBI Taxonomy" id="2976432"/>
    <lineage>
        <taxon>Bacteria</taxon>
        <taxon>Pseudomonadati</taxon>
        <taxon>Pseudomonadota</taxon>
        <taxon>Alphaproteobacteria</taxon>
        <taxon>Sphingomonadales</taxon>
        <taxon>Sphingomonadaceae</taxon>
        <taxon>Novosphingobium</taxon>
    </lineage>
</organism>
<name>A0ABT2IBC8_9SPHN</name>
<evidence type="ECO:0000259" key="2">
    <source>
        <dbReference type="Pfam" id="PF00171"/>
    </source>
</evidence>
<comment type="caution">
    <text evidence="3">The sequence shown here is derived from an EMBL/GenBank/DDBJ whole genome shotgun (WGS) entry which is preliminary data.</text>
</comment>
<dbReference type="Gene3D" id="3.40.605.10">
    <property type="entry name" value="Aldehyde Dehydrogenase, Chain A, domain 1"/>
    <property type="match status" value="1"/>
</dbReference>
<keyword evidence="1" id="KW-0560">Oxidoreductase</keyword>
<reference evidence="3" key="1">
    <citation type="submission" date="2022-09" db="EMBL/GenBank/DDBJ databases">
        <title>Novosphingobium sp. Nov., a polycyclic aromatic hydrocarbon-degrading bacterium isolated form mangrove sediments in HongKong.</title>
        <authorList>
            <person name="Hu Z."/>
        </authorList>
    </citation>
    <scope>NUCLEOTIDE SEQUENCE</scope>
    <source>
        <strain evidence="3">HK4-1</strain>
    </source>
</reference>
<dbReference type="InterPro" id="IPR016162">
    <property type="entry name" value="Ald_DH_N"/>
</dbReference>
<feature type="non-terminal residue" evidence="3">
    <location>
        <position position="69"/>
    </location>
</feature>
<dbReference type="EMBL" id="JANZXA010000075">
    <property type="protein sequence ID" value="MCT2402111.1"/>
    <property type="molecule type" value="Genomic_DNA"/>
</dbReference>
<evidence type="ECO:0000256" key="1">
    <source>
        <dbReference type="ARBA" id="ARBA00023002"/>
    </source>
</evidence>
<dbReference type="Pfam" id="PF00171">
    <property type="entry name" value="Aldedh"/>
    <property type="match status" value="1"/>
</dbReference>
<evidence type="ECO:0000313" key="4">
    <source>
        <dbReference type="Proteomes" id="UP001165583"/>
    </source>
</evidence>
<feature type="domain" description="Aldehyde dehydrogenase" evidence="2">
    <location>
        <begin position="26"/>
        <end position="69"/>
    </location>
</feature>
<dbReference type="InterPro" id="IPR015590">
    <property type="entry name" value="Aldehyde_DH_dom"/>
</dbReference>